<reference evidence="1" key="1">
    <citation type="submission" date="2020-04" db="EMBL/GenBank/DDBJ databases">
        <authorList>
            <person name="Alioto T."/>
            <person name="Alioto T."/>
            <person name="Gomez Garrido J."/>
        </authorList>
    </citation>
    <scope>NUCLEOTIDE SEQUENCE</scope>
    <source>
        <strain evidence="1">A484AB</strain>
    </source>
</reference>
<protein>
    <submittedName>
        <fullName evidence="1">Uncharacterized protein</fullName>
    </submittedName>
</protein>
<dbReference type="EMBL" id="CACRXK020006653">
    <property type="protein sequence ID" value="CAB4010020.1"/>
    <property type="molecule type" value="Genomic_DNA"/>
</dbReference>
<organism evidence="1 2">
    <name type="scientific">Paramuricea clavata</name>
    <name type="common">Red gorgonian</name>
    <name type="synonym">Violescent sea-whip</name>
    <dbReference type="NCBI Taxonomy" id="317549"/>
    <lineage>
        <taxon>Eukaryota</taxon>
        <taxon>Metazoa</taxon>
        <taxon>Cnidaria</taxon>
        <taxon>Anthozoa</taxon>
        <taxon>Octocorallia</taxon>
        <taxon>Malacalcyonacea</taxon>
        <taxon>Plexauridae</taxon>
        <taxon>Paramuricea</taxon>
    </lineage>
</organism>
<proteinExistence type="predicted"/>
<name>A0A6S7I2J3_PARCT</name>
<sequence>MASGNRGDVVEGIPIIDSDGQRRTFLNIANGKIEDMPASQKMVFDTQSGKLMVVVSENKSIKLDSRVFSEFDKDGFFVCDFMGRILNCHDRTCFTTTPEDDMM</sequence>
<comment type="caution">
    <text evidence="1">The sequence shown here is derived from an EMBL/GenBank/DDBJ whole genome shotgun (WGS) entry which is preliminary data.</text>
</comment>
<keyword evidence="2" id="KW-1185">Reference proteome</keyword>
<evidence type="ECO:0000313" key="2">
    <source>
        <dbReference type="Proteomes" id="UP001152795"/>
    </source>
</evidence>
<accession>A0A6S7I2J3</accession>
<dbReference type="Proteomes" id="UP001152795">
    <property type="component" value="Unassembled WGS sequence"/>
</dbReference>
<dbReference type="AlphaFoldDB" id="A0A6S7I2J3"/>
<evidence type="ECO:0000313" key="1">
    <source>
        <dbReference type="EMBL" id="CAB4010020.1"/>
    </source>
</evidence>
<gene>
    <name evidence="1" type="ORF">PACLA_8A081178</name>
</gene>